<gene>
    <name evidence="1" type="ORF">SLS62_005390</name>
</gene>
<name>A0AAN9URE4_9PEZI</name>
<accession>A0AAN9URE4</accession>
<protein>
    <submittedName>
        <fullName evidence="1">Uncharacterized protein</fullName>
    </submittedName>
</protein>
<keyword evidence="2" id="KW-1185">Reference proteome</keyword>
<dbReference type="AlphaFoldDB" id="A0AAN9URE4"/>
<proteinExistence type="predicted"/>
<reference evidence="1 2" key="1">
    <citation type="submission" date="2024-02" db="EMBL/GenBank/DDBJ databases">
        <title>De novo assembly and annotation of 12 fungi associated with fruit tree decline syndrome in Ontario, Canada.</title>
        <authorList>
            <person name="Sulman M."/>
            <person name="Ellouze W."/>
            <person name="Ilyukhin E."/>
        </authorList>
    </citation>
    <scope>NUCLEOTIDE SEQUENCE [LARGE SCALE GENOMIC DNA]</scope>
    <source>
        <strain evidence="1 2">M11/M66-122</strain>
    </source>
</reference>
<dbReference type="Proteomes" id="UP001320420">
    <property type="component" value="Unassembled WGS sequence"/>
</dbReference>
<organism evidence="1 2">
    <name type="scientific">Diatrype stigma</name>
    <dbReference type="NCBI Taxonomy" id="117547"/>
    <lineage>
        <taxon>Eukaryota</taxon>
        <taxon>Fungi</taxon>
        <taxon>Dikarya</taxon>
        <taxon>Ascomycota</taxon>
        <taxon>Pezizomycotina</taxon>
        <taxon>Sordariomycetes</taxon>
        <taxon>Xylariomycetidae</taxon>
        <taxon>Xylariales</taxon>
        <taxon>Diatrypaceae</taxon>
        <taxon>Diatrype</taxon>
    </lineage>
</organism>
<evidence type="ECO:0000313" key="1">
    <source>
        <dbReference type="EMBL" id="KAK7752621.1"/>
    </source>
</evidence>
<sequence>MNVETISSLFQRPYSTGRSASVQLWRQADEEKEQLFATMELVRAKLARKGSARKDALDLRSCNWGQVMQERHLDLVTAMFPGLLAQAAGQYSKVEEAIFETLSEIPDVLESSRRYIGIYADLQSHSLEEKTFYLFRAILRTLTHIMQFFADSAIHDHELEDISRRLTAFESSHANNIFIMNESTKDMAKLAARTLLELLQFDSADISKDTIFHLRMGHNLEESSQARGAAMVTNECFRTFMSDELASSSLLLVNGHADLASAEEISPLSFVSAELVRITEDTGRGFVARFFCDQHPVRYGQSFPPSLPRGLMASLVGQLVSQMLDKGVDMNLSFLSQGDWRDIQSLKLSTLCSVFRELTKQLPSKSLLLCVIDEVTRYETMALANEIDLVMKKLTRLVKRHENIIFKLLVTSHSQALRITKHFIGSTLDLPEEIEVDDSSARQMTTMGF</sequence>
<evidence type="ECO:0000313" key="2">
    <source>
        <dbReference type="Proteomes" id="UP001320420"/>
    </source>
</evidence>
<dbReference type="EMBL" id="JAKJXP020000036">
    <property type="protein sequence ID" value="KAK7752621.1"/>
    <property type="molecule type" value="Genomic_DNA"/>
</dbReference>
<comment type="caution">
    <text evidence="1">The sequence shown here is derived from an EMBL/GenBank/DDBJ whole genome shotgun (WGS) entry which is preliminary data.</text>
</comment>
<dbReference type="PANTHER" id="PTHR40619">
    <property type="entry name" value="FUNGAL STAND N-TERMINAL GOODBYE DOMAIN-CONTAINING PROTEIN"/>
    <property type="match status" value="1"/>
</dbReference>
<dbReference type="PANTHER" id="PTHR40619:SF3">
    <property type="entry name" value="FUNGAL STAND N-TERMINAL GOODBYE DOMAIN-CONTAINING PROTEIN"/>
    <property type="match status" value="1"/>
</dbReference>